<sequence length="702" mass="76853">MSSSADNRVSGLVQGTVVQANTVGGVVITAALPETAVPQQLPPGPQGFVNRHAQLDQLAALHPDRHPDRPGVVVLSGLGGVGKTALGLHWAHRHRAQFPGGLFYADLAGYRQRGTVEVSDVLAAFLRALGVYDAFIPAEQAERAALFRTRTASAPVLLLLDNVDHAAQVRALLPGSPGSGVIVTSRNRLSGLLLDGAVLLELPPLSSEDASALVGHMLPESRARAESPALRELVRQCAGLPLALRIAGARLVQRPRWPVARLVSELEDERFRLARLSMADDSKVEPVFDAAYLDLPEPVRRAYRRLALLPGLDFDLPAVAVAFESTEDVAAELLTALCEANLVEELGEDRYRLHDLVLLHARRWLAEAEPVAEVERVRQAVVRWYLLGAAAADHQIMGRGRWRCATHDLSAWPVEFTPDTAMAWAERERASLLGACRTAARHGWHDLVWQLCEALFALYYSHQHYADWIETHQLGIVAAERLGDHTVEVRMRNQLARAYLGLGRFEQAAEQLTAAEAVAHLADDPRALAVVLESRGVLWRDQSRYEAAGEEFRAARSLNEELGDRRGVALQSYHLGEVLARSGRPTDALPQLADALRDSLDLGDELLAARVRIVQGFAYGRLHRTAEARSALLTAAETTRERGQPVKEAQALETLVEVAEQGADPDLFTRSASRLAELYQRTGSPRLPVVQGWLTRGRRAAE</sequence>
<dbReference type="SMART" id="SM00382">
    <property type="entry name" value="AAA"/>
    <property type="match status" value="1"/>
</dbReference>
<organism evidence="2 3">
    <name type="scientific">Crossiella equi</name>
    <dbReference type="NCBI Taxonomy" id="130796"/>
    <lineage>
        <taxon>Bacteria</taxon>
        <taxon>Bacillati</taxon>
        <taxon>Actinomycetota</taxon>
        <taxon>Actinomycetes</taxon>
        <taxon>Pseudonocardiales</taxon>
        <taxon>Pseudonocardiaceae</taxon>
        <taxon>Crossiella</taxon>
    </lineage>
</organism>
<dbReference type="PANTHER" id="PTHR47691">
    <property type="entry name" value="REGULATOR-RELATED"/>
    <property type="match status" value="1"/>
</dbReference>
<dbReference type="RefSeq" id="WP_158103244.1">
    <property type="nucleotide sequence ID" value="NZ_JAGIOO010000001.1"/>
</dbReference>
<name>A0ABS5ACY6_9PSEU</name>
<accession>A0ABS5ACY6</accession>
<dbReference type="Proteomes" id="UP001519363">
    <property type="component" value="Unassembled WGS sequence"/>
</dbReference>
<comment type="caution">
    <text evidence="2">The sequence shown here is derived from an EMBL/GenBank/DDBJ whole genome shotgun (WGS) entry which is preliminary data.</text>
</comment>
<evidence type="ECO:0000313" key="3">
    <source>
        <dbReference type="Proteomes" id="UP001519363"/>
    </source>
</evidence>
<dbReference type="Gene3D" id="1.25.40.10">
    <property type="entry name" value="Tetratricopeptide repeat domain"/>
    <property type="match status" value="2"/>
</dbReference>
<evidence type="ECO:0000259" key="1">
    <source>
        <dbReference type="SMART" id="SM00382"/>
    </source>
</evidence>
<proteinExistence type="predicted"/>
<dbReference type="EMBL" id="JAGIOO010000001">
    <property type="protein sequence ID" value="MBP2474454.1"/>
    <property type="molecule type" value="Genomic_DNA"/>
</dbReference>
<dbReference type="SUPFAM" id="SSF48452">
    <property type="entry name" value="TPR-like"/>
    <property type="match status" value="1"/>
</dbReference>
<protein>
    <submittedName>
        <fullName evidence="2">Tetratricopeptide (TPR) repeat protein</fullName>
    </submittedName>
</protein>
<dbReference type="Gene3D" id="3.40.50.300">
    <property type="entry name" value="P-loop containing nucleotide triphosphate hydrolases"/>
    <property type="match status" value="1"/>
</dbReference>
<dbReference type="InterPro" id="IPR027417">
    <property type="entry name" value="P-loop_NTPase"/>
</dbReference>
<dbReference type="InterPro" id="IPR011990">
    <property type="entry name" value="TPR-like_helical_dom_sf"/>
</dbReference>
<dbReference type="InterPro" id="IPR003593">
    <property type="entry name" value="AAA+_ATPase"/>
</dbReference>
<gene>
    <name evidence="2" type="ORF">JOF53_003326</name>
</gene>
<keyword evidence="3" id="KW-1185">Reference proteome</keyword>
<reference evidence="2 3" key="1">
    <citation type="submission" date="2021-03" db="EMBL/GenBank/DDBJ databases">
        <title>Sequencing the genomes of 1000 actinobacteria strains.</title>
        <authorList>
            <person name="Klenk H.-P."/>
        </authorList>
    </citation>
    <scope>NUCLEOTIDE SEQUENCE [LARGE SCALE GENOMIC DNA]</scope>
    <source>
        <strain evidence="2 3">DSM 44580</strain>
    </source>
</reference>
<feature type="domain" description="AAA+ ATPase" evidence="1">
    <location>
        <begin position="69"/>
        <end position="312"/>
    </location>
</feature>
<evidence type="ECO:0000313" key="2">
    <source>
        <dbReference type="EMBL" id="MBP2474454.1"/>
    </source>
</evidence>
<dbReference type="PRINTS" id="PR00364">
    <property type="entry name" value="DISEASERSIST"/>
</dbReference>
<dbReference type="SUPFAM" id="SSF52540">
    <property type="entry name" value="P-loop containing nucleoside triphosphate hydrolases"/>
    <property type="match status" value="1"/>
</dbReference>
<dbReference type="PANTHER" id="PTHR47691:SF3">
    <property type="entry name" value="HTH-TYPE TRANSCRIPTIONAL REGULATOR RV0890C-RELATED"/>
    <property type="match status" value="1"/>
</dbReference>